<dbReference type="InterPro" id="IPR020845">
    <property type="entry name" value="AMP-binding_CS"/>
</dbReference>
<sequence length="575" mass="65547">MKMMETERLAVTVKEANLPDYEKTAREFDWKEAEKAFSWYETGKVNAAYEAIDRHAESEERKNKLALIYSDPNREERYTFAEMKEKSNRFGNVLRKIGIQKGDRVFIFMPRTPELYFSFFGAIKIGAIVGPLFEAFMEAAVRDRLENSEAVALVTTPALLPRVPVDELPALKHIILVGAQGELPEGYYDFHKEMANASPELDIEWVDREDGMLIHYTSGSTGKPKGVYHVHNAMIQHYQTGKWVLDFKEDDVYWCTADPGWVTGTSYGIFAPWLNGVTNVVRGGRFSPDDWYQTIEKYKVTVWYSAPTAFRMLMAAGDDVVKKYDLSSLRHVLSVGEPLNPEVIRWGMKVYNQRIHDTWWMTETGAILIANYPSMEIKPGSMGRPIPGVKAAIIDDEGNELPPYQMGNLAIRTPWPSMMRAIWKNPEKYQEYFRIPGWYISGDSAYMDEEGYFWFQGRLDDVIVTGGKNVGPFEVESKLVEHPAVAEAGVIGKPDPVRGQIIKAFVALRSGYQPSEELKEEIRKHVKEKLAAHAAPREIEFKDKLPKTRSGKIMRRVLKAWELGLPTGDLSTMED</sequence>
<dbReference type="Gene3D" id="3.40.50.12780">
    <property type="entry name" value="N-terminal domain of ligase-like"/>
    <property type="match status" value="1"/>
</dbReference>
<dbReference type="AlphaFoldDB" id="A0A8D5UFQ7"/>
<dbReference type="Pfam" id="PF00501">
    <property type="entry name" value="AMP-binding"/>
    <property type="match status" value="1"/>
</dbReference>
<proteinExistence type="inferred from homology"/>
<keyword evidence="3" id="KW-0436">Ligase</keyword>
<feature type="domain" description="AMP-dependent synthetase/ligase" evidence="7">
    <location>
        <begin position="59"/>
        <end position="423"/>
    </location>
</feature>
<dbReference type="FunFam" id="3.30.300.30:FF:000005">
    <property type="entry name" value="Acyl-coenzyme A synthetase ACSM5, mitochondrial"/>
    <property type="match status" value="1"/>
</dbReference>
<evidence type="ECO:0000313" key="10">
    <source>
        <dbReference type="Proteomes" id="UP000677436"/>
    </source>
</evidence>
<reference evidence="9" key="1">
    <citation type="journal article" date="2013" name="Int. J. Syst. Evol. Microbiol.">
        <title>Polycladomyces abyssicola gen. nov., sp. nov., a thermophilic filamentous bacterium isolated from hemipelagic sediment.</title>
        <authorList>
            <person name="Tsubouchi T."/>
            <person name="Shimane Y."/>
            <person name="Mori K."/>
            <person name="Usui K."/>
            <person name="Hiraki T."/>
            <person name="Tame A."/>
            <person name="Uematsu K."/>
            <person name="Maruyama T."/>
            <person name="Hatada Y."/>
        </authorList>
    </citation>
    <scope>NUCLEOTIDE SEQUENCE</scope>
    <source>
        <strain evidence="9">JIR-001</strain>
    </source>
</reference>
<dbReference type="InterPro" id="IPR000873">
    <property type="entry name" value="AMP-dep_synth/lig_dom"/>
</dbReference>
<dbReference type="Pfam" id="PF13193">
    <property type="entry name" value="AMP-binding_C"/>
    <property type="match status" value="1"/>
</dbReference>
<reference evidence="9" key="2">
    <citation type="journal article" date="2021" name="Microbiol. Resour. Announc.">
        <title>Complete Genome Sequence of Polycladomyces abyssicola JIR-001T, Isolated from Hemipelagic Sediment in Deep Seawater.</title>
        <authorList>
            <person name="Tsubouchi T."/>
            <person name="Kaneko Y."/>
        </authorList>
    </citation>
    <scope>NUCLEOTIDE SEQUENCE</scope>
    <source>
        <strain evidence="9">JIR-001</strain>
    </source>
</reference>
<evidence type="ECO:0000256" key="6">
    <source>
        <dbReference type="ARBA" id="ARBA00022990"/>
    </source>
</evidence>
<feature type="domain" description="AMP-binding enzyme C-terminal" evidence="8">
    <location>
        <begin position="474"/>
        <end position="552"/>
    </location>
</feature>
<dbReference type="InterPro" id="IPR045851">
    <property type="entry name" value="AMP-bd_C_sf"/>
</dbReference>
<keyword evidence="6" id="KW-0007">Acetylation</keyword>
<dbReference type="EMBL" id="AP024601">
    <property type="protein sequence ID" value="BCU82676.1"/>
    <property type="molecule type" value="Genomic_DNA"/>
</dbReference>
<evidence type="ECO:0000256" key="2">
    <source>
        <dbReference type="ARBA" id="ARBA00013275"/>
    </source>
</evidence>
<evidence type="ECO:0000259" key="8">
    <source>
        <dbReference type="Pfam" id="PF13193"/>
    </source>
</evidence>
<evidence type="ECO:0000256" key="3">
    <source>
        <dbReference type="ARBA" id="ARBA00022598"/>
    </source>
</evidence>
<keyword evidence="4" id="KW-0547">Nucleotide-binding</keyword>
<keyword evidence="5" id="KW-0067">ATP-binding</keyword>
<evidence type="ECO:0000256" key="1">
    <source>
        <dbReference type="ARBA" id="ARBA00006432"/>
    </source>
</evidence>
<dbReference type="PANTHER" id="PTHR24095:SF14">
    <property type="entry name" value="ACETYL-COENZYME A SYNTHETASE 1"/>
    <property type="match status" value="1"/>
</dbReference>
<dbReference type="GO" id="GO:0005829">
    <property type="term" value="C:cytosol"/>
    <property type="evidence" value="ECO:0007669"/>
    <property type="project" value="TreeGrafter"/>
</dbReference>
<dbReference type="KEGG" id="pabs:JIR001_24590"/>
<gene>
    <name evidence="9" type="primary">acsA_2</name>
    <name evidence="9" type="ORF">JIR001_24590</name>
</gene>
<dbReference type="EC" id="6.2.1.1" evidence="2"/>
<protein>
    <recommendedName>
        <fullName evidence="2">acetate--CoA ligase</fullName>
        <ecNumber evidence="2">6.2.1.1</ecNumber>
    </recommendedName>
</protein>
<organism evidence="9 10">
    <name type="scientific">Polycladomyces abyssicola</name>
    <dbReference type="NCBI Taxonomy" id="1125966"/>
    <lineage>
        <taxon>Bacteria</taxon>
        <taxon>Bacillati</taxon>
        <taxon>Bacillota</taxon>
        <taxon>Bacilli</taxon>
        <taxon>Bacillales</taxon>
        <taxon>Thermoactinomycetaceae</taxon>
        <taxon>Polycladomyces</taxon>
    </lineage>
</organism>
<dbReference type="GO" id="GO:0006085">
    <property type="term" value="P:acetyl-CoA biosynthetic process"/>
    <property type="evidence" value="ECO:0007669"/>
    <property type="project" value="TreeGrafter"/>
</dbReference>
<dbReference type="RefSeq" id="WP_420830132.1">
    <property type="nucleotide sequence ID" value="NZ_AP024601.1"/>
</dbReference>
<dbReference type="NCBIfam" id="NF003313">
    <property type="entry name" value="PRK04319.1"/>
    <property type="match status" value="1"/>
</dbReference>
<dbReference type="PROSITE" id="PS00455">
    <property type="entry name" value="AMP_BINDING"/>
    <property type="match status" value="1"/>
</dbReference>
<evidence type="ECO:0000256" key="4">
    <source>
        <dbReference type="ARBA" id="ARBA00022741"/>
    </source>
</evidence>
<name>A0A8D5UFQ7_9BACL</name>
<dbReference type="GO" id="GO:0005524">
    <property type="term" value="F:ATP binding"/>
    <property type="evidence" value="ECO:0007669"/>
    <property type="project" value="UniProtKB-KW"/>
</dbReference>
<evidence type="ECO:0000256" key="5">
    <source>
        <dbReference type="ARBA" id="ARBA00022840"/>
    </source>
</evidence>
<dbReference type="Gene3D" id="3.30.300.30">
    <property type="match status" value="1"/>
</dbReference>
<dbReference type="GO" id="GO:0003987">
    <property type="term" value="F:acetate-CoA ligase activity"/>
    <property type="evidence" value="ECO:0007669"/>
    <property type="project" value="UniProtKB-EC"/>
</dbReference>
<accession>A0A8D5UFQ7</accession>
<keyword evidence="10" id="KW-1185">Reference proteome</keyword>
<dbReference type="Proteomes" id="UP000677436">
    <property type="component" value="Chromosome"/>
</dbReference>
<evidence type="ECO:0000313" key="9">
    <source>
        <dbReference type="EMBL" id="BCU82676.1"/>
    </source>
</evidence>
<dbReference type="SUPFAM" id="SSF56801">
    <property type="entry name" value="Acetyl-CoA synthetase-like"/>
    <property type="match status" value="1"/>
</dbReference>
<dbReference type="PANTHER" id="PTHR24095">
    <property type="entry name" value="ACETYL-COENZYME A SYNTHETASE"/>
    <property type="match status" value="1"/>
</dbReference>
<comment type="similarity">
    <text evidence="1">Belongs to the ATP-dependent AMP-binding enzyme family.</text>
</comment>
<dbReference type="InterPro" id="IPR025110">
    <property type="entry name" value="AMP-bd_C"/>
</dbReference>
<dbReference type="InterPro" id="IPR042099">
    <property type="entry name" value="ANL_N_sf"/>
</dbReference>
<evidence type="ECO:0000259" key="7">
    <source>
        <dbReference type="Pfam" id="PF00501"/>
    </source>
</evidence>